<evidence type="ECO:0000256" key="1">
    <source>
        <dbReference type="PROSITE-ProRule" id="PRU00042"/>
    </source>
</evidence>
<feature type="transmembrane region" description="Helical" evidence="2">
    <location>
        <begin position="7"/>
        <end position="28"/>
    </location>
</feature>
<dbReference type="EMBL" id="VUJU01006554">
    <property type="protein sequence ID" value="KAF0748243.1"/>
    <property type="molecule type" value="Genomic_DNA"/>
</dbReference>
<keyword evidence="2" id="KW-0812">Transmembrane</keyword>
<dbReference type="SMART" id="SM00355">
    <property type="entry name" value="ZnF_C2H2"/>
    <property type="match status" value="2"/>
</dbReference>
<dbReference type="InterPro" id="IPR013087">
    <property type="entry name" value="Znf_C2H2_type"/>
</dbReference>
<dbReference type="GO" id="GO:0008270">
    <property type="term" value="F:zinc ion binding"/>
    <property type="evidence" value="ECO:0007669"/>
    <property type="project" value="UniProtKB-KW"/>
</dbReference>
<keyword evidence="2" id="KW-1133">Transmembrane helix</keyword>
<evidence type="ECO:0000313" key="5">
    <source>
        <dbReference type="Proteomes" id="UP000478052"/>
    </source>
</evidence>
<feature type="domain" description="C2H2-type" evidence="3">
    <location>
        <begin position="87"/>
        <end position="112"/>
    </location>
</feature>
<dbReference type="Proteomes" id="UP000478052">
    <property type="component" value="Unassembled WGS sequence"/>
</dbReference>
<keyword evidence="1" id="KW-0862">Zinc</keyword>
<keyword evidence="1" id="KW-0479">Metal-binding</keyword>
<dbReference type="PROSITE" id="PS00028">
    <property type="entry name" value="ZINC_FINGER_C2H2_1"/>
    <property type="match status" value="1"/>
</dbReference>
<comment type="caution">
    <text evidence="4">The sequence shown here is derived from an EMBL/GenBank/DDBJ whole genome shotgun (WGS) entry which is preliminary data.</text>
</comment>
<keyword evidence="1" id="KW-0863">Zinc-finger</keyword>
<keyword evidence="2" id="KW-0472">Membrane</keyword>
<evidence type="ECO:0000259" key="3">
    <source>
        <dbReference type="PROSITE" id="PS50157"/>
    </source>
</evidence>
<keyword evidence="5" id="KW-1185">Reference proteome</keyword>
<gene>
    <name evidence="4" type="ORF">FWK35_00017189</name>
</gene>
<evidence type="ECO:0000313" key="4">
    <source>
        <dbReference type="EMBL" id="KAF0748243.1"/>
    </source>
</evidence>
<name>A0A6G0Y399_APHCR</name>
<protein>
    <submittedName>
        <fullName evidence="4">C2H2-type domain-containing protein</fullName>
    </submittedName>
</protein>
<proteinExistence type="predicted"/>
<evidence type="ECO:0000256" key="2">
    <source>
        <dbReference type="SAM" id="Phobius"/>
    </source>
</evidence>
<sequence>KEIKKKYVVLFISLSSCWYPLFGIYPFGHISVDLPDILQTTYMKLQLVVLFAFDVKTCFVCKHSVENLKSLIIHFRIFHSLHSFSSYKCIEDSCNQSFQNLNSFKKHMNTKHLNNLLINEIETPKYISNSPLNFTNLPTYKISTDNELFCNTSQSLPNNSSIPFDLNATSNLVYKSAVEFTLSLHNNNSFTRRDILNIQKNIAENIIKPIATILDNIVKINIKDPMLLLEFSNVTSVISNPFKLCNYEQSGDVVYDEKITKGIPLPLQFQFKTYFEHNNNLIKILNQIKELNKPNNVLSHFIQGKLWKQKITNFQNKTINNPLGSHATIQLISAIYYSFPLLWNSFKLSYIFLAATRRFINLNI</sequence>
<dbReference type="AlphaFoldDB" id="A0A6G0Y399"/>
<dbReference type="OrthoDB" id="7961282at2759"/>
<accession>A0A6G0Y399</accession>
<dbReference type="PROSITE" id="PS50157">
    <property type="entry name" value="ZINC_FINGER_C2H2_2"/>
    <property type="match status" value="1"/>
</dbReference>
<reference evidence="4 5" key="1">
    <citation type="submission" date="2019-08" db="EMBL/GenBank/DDBJ databases">
        <title>Whole genome of Aphis craccivora.</title>
        <authorList>
            <person name="Voronova N.V."/>
            <person name="Shulinski R.S."/>
            <person name="Bandarenka Y.V."/>
            <person name="Zhorov D.G."/>
            <person name="Warner D."/>
        </authorList>
    </citation>
    <scope>NUCLEOTIDE SEQUENCE [LARGE SCALE GENOMIC DNA]</scope>
    <source>
        <strain evidence="4">180601</strain>
        <tissue evidence="4">Whole Body</tissue>
    </source>
</reference>
<organism evidence="4 5">
    <name type="scientific">Aphis craccivora</name>
    <name type="common">Cowpea aphid</name>
    <dbReference type="NCBI Taxonomy" id="307492"/>
    <lineage>
        <taxon>Eukaryota</taxon>
        <taxon>Metazoa</taxon>
        <taxon>Ecdysozoa</taxon>
        <taxon>Arthropoda</taxon>
        <taxon>Hexapoda</taxon>
        <taxon>Insecta</taxon>
        <taxon>Pterygota</taxon>
        <taxon>Neoptera</taxon>
        <taxon>Paraneoptera</taxon>
        <taxon>Hemiptera</taxon>
        <taxon>Sternorrhyncha</taxon>
        <taxon>Aphidomorpha</taxon>
        <taxon>Aphidoidea</taxon>
        <taxon>Aphididae</taxon>
        <taxon>Aphidini</taxon>
        <taxon>Aphis</taxon>
        <taxon>Aphis</taxon>
    </lineage>
</organism>
<feature type="non-terminal residue" evidence="4">
    <location>
        <position position="1"/>
    </location>
</feature>